<dbReference type="AlphaFoldDB" id="A0A4Y2MDU9"/>
<feature type="region of interest" description="Disordered" evidence="1">
    <location>
        <begin position="1"/>
        <end position="46"/>
    </location>
</feature>
<protein>
    <submittedName>
        <fullName evidence="2">Uncharacterized protein</fullName>
    </submittedName>
</protein>
<evidence type="ECO:0000313" key="3">
    <source>
        <dbReference type="Proteomes" id="UP000499080"/>
    </source>
</evidence>
<sequence length="94" mass="9789">MTFAHSKAVSPSTFFDPARGAVTHGNNTVGHGGPAASEVAPSPVDDKGKVNRILTLTPHETTPCIVPSKKNVEERSLNGASPFLGFGCLQCISE</sequence>
<evidence type="ECO:0000256" key="1">
    <source>
        <dbReference type="SAM" id="MobiDB-lite"/>
    </source>
</evidence>
<evidence type="ECO:0000313" key="2">
    <source>
        <dbReference type="EMBL" id="GBN23917.1"/>
    </source>
</evidence>
<dbReference type="EMBL" id="BGPR01007054">
    <property type="protein sequence ID" value="GBN23917.1"/>
    <property type="molecule type" value="Genomic_DNA"/>
</dbReference>
<accession>A0A4Y2MDU9</accession>
<keyword evidence="3" id="KW-1185">Reference proteome</keyword>
<reference evidence="2 3" key="1">
    <citation type="journal article" date="2019" name="Sci. Rep.">
        <title>Orb-weaving spider Araneus ventricosus genome elucidates the spidroin gene catalogue.</title>
        <authorList>
            <person name="Kono N."/>
            <person name="Nakamura H."/>
            <person name="Ohtoshi R."/>
            <person name="Moran D.A.P."/>
            <person name="Shinohara A."/>
            <person name="Yoshida Y."/>
            <person name="Fujiwara M."/>
            <person name="Mori M."/>
            <person name="Tomita M."/>
            <person name="Arakawa K."/>
        </authorList>
    </citation>
    <scope>NUCLEOTIDE SEQUENCE [LARGE SCALE GENOMIC DNA]</scope>
</reference>
<gene>
    <name evidence="2" type="ORF">AVEN_65782_1</name>
</gene>
<dbReference type="Proteomes" id="UP000499080">
    <property type="component" value="Unassembled WGS sequence"/>
</dbReference>
<proteinExistence type="predicted"/>
<organism evidence="2 3">
    <name type="scientific">Araneus ventricosus</name>
    <name type="common">Orbweaver spider</name>
    <name type="synonym">Epeira ventricosa</name>
    <dbReference type="NCBI Taxonomy" id="182803"/>
    <lineage>
        <taxon>Eukaryota</taxon>
        <taxon>Metazoa</taxon>
        <taxon>Ecdysozoa</taxon>
        <taxon>Arthropoda</taxon>
        <taxon>Chelicerata</taxon>
        <taxon>Arachnida</taxon>
        <taxon>Araneae</taxon>
        <taxon>Araneomorphae</taxon>
        <taxon>Entelegynae</taxon>
        <taxon>Araneoidea</taxon>
        <taxon>Araneidae</taxon>
        <taxon>Araneus</taxon>
    </lineage>
</organism>
<comment type="caution">
    <text evidence="2">The sequence shown here is derived from an EMBL/GenBank/DDBJ whole genome shotgun (WGS) entry which is preliminary data.</text>
</comment>
<name>A0A4Y2MDU9_ARAVE</name>